<feature type="compositionally biased region" description="Polar residues" evidence="2">
    <location>
        <begin position="275"/>
        <end position="300"/>
    </location>
</feature>
<feature type="region of interest" description="Disordered" evidence="2">
    <location>
        <begin position="1"/>
        <end position="93"/>
    </location>
</feature>
<sequence>MEEKPRRSPRNHPGSTAATSGVRRKQTATTKSGARPARSSTSKQSKAAIVAASKHIASAESSSAQSQRPPLTHTAIEVSPEPTTNMKKRQAPANDLDPFHQCLVTPPVFKRICLTHGEYRAPLEDGIHYNDASHAAITIRQLADQAWARNLRQDFTRLTEDHKRLVNQRATEDHEQQILLESKLDRASLHRQVLELQADKQRIEDESRREVEQFRAEKNELERSKNAVIADLESTRDDLKICSGNQTAQIADLLRELQMEREARMRAELERDATLTKTNEPATQSNNPSPDFARNDQTVEPITEHQPVHTPSTVEESQADLEENSCAPSNTDQDQLQLKAKHFTLKTVHERWRGETIPPKVTPRGQINPPAVRQEEPELTQSDLRMIRNTPNMFLQMVDERRRQKERRAQRQARNVSANEEGRSIFDEANKHREQRHEEYVTAQQDFEEGRHDRIPIGKVLHDFREENWVSFSKAPDGSVRRNGVYAVQSEKENSSVHILPYPEAEHVGLRARALYAIDCLTAQHPELQAEAAKKFLSKEEYIKFMERSFGSDWRSLEMSDGGIEPEAWQRTVKNLRRSNRFRTACRLWAAGEPALNEHRCWPPTFESMEKTQACTHFNDDDERLKVMMSCLPGRPRETVKPYYIDEASEEQADAGHDVDGASRVGQL</sequence>
<dbReference type="EMBL" id="JAXOVC010000010">
    <property type="protein sequence ID" value="KAK4496583.1"/>
    <property type="molecule type" value="Genomic_DNA"/>
</dbReference>
<feature type="compositionally biased region" description="Low complexity" evidence="2">
    <location>
        <begin position="58"/>
        <end position="67"/>
    </location>
</feature>
<comment type="caution">
    <text evidence="3">The sequence shown here is derived from an EMBL/GenBank/DDBJ whole genome shotgun (WGS) entry which is preliminary data.</text>
</comment>
<protein>
    <submittedName>
        <fullName evidence="3">Uncharacterized protein</fullName>
    </submittedName>
</protein>
<feature type="compositionally biased region" description="Polar residues" evidence="2">
    <location>
        <begin position="27"/>
        <end position="45"/>
    </location>
</feature>
<keyword evidence="4" id="KW-1185">Reference proteome</keyword>
<evidence type="ECO:0000256" key="2">
    <source>
        <dbReference type="SAM" id="MobiDB-lite"/>
    </source>
</evidence>
<name>A0ABR0E5N4_ZASCE</name>
<keyword evidence="1" id="KW-0175">Coiled coil</keyword>
<accession>A0ABR0E5N4</accession>
<organism evidence="3 4">
    <name type="scientific">Zasmidium cellare</name>
    <name type="common">Wine cellar mold</name>
    <name type="synonym">Racodium cellare</name>
    <dbReference type="NCBI Taxonomy" id="395010"/>
    <lineage>
        <taxon>Eukaryota</taxon>
        <taxon>Fungi</taxon>
        <taxon>Dikarya</taxon>
        <taxon>Ascomycota</taxon>
        <taxon>Pezizomycotina</taxon>
        <taxon>Dothideomycetes</taxon>
        <taxon>Dothideomycetidae</taxon>
        <taxon>Mycosphaerellales</taxon>
        <taxon>Mycosphaerellaceae</taxon>
        <taxon>Zasmidium</taxon>
    </lineage>
</organism>
<reference evidence="3 4" key="1">
    <citation type="journal article" date="2023" name="G3 (Bethesda)">
        <title>A chromosome-level genome assembly of Zasmidium syzygii isolated from banana leaves.</title>
        <authorList>
            <person name="van Westerhoven A.C."/>
            <person name="Mehrabi R."/>
            <person name="Talebi R."/>
            <person name="Steentjes M.B.F."/>
            <person name="Corcolon B."/>
            <person name="Chong P.A."/>
            <person name="Kema G.H.J."/>
            <person name="Seidl M.F."/>
        </authorList>
    </citation>
    <scope>NUCLEOTIDE SEQUENCE [LARGE SCALE GENOMIC DNA]</scope>
    <source>
        <strain evidence="3 4">P124</strain>
    </source>
</reference>
<feature type="region of interest" description="Disordered" evidence="2">
    <location>
        <begin position="270"/>
        <end position="335"/>
    </location>
</feature>
<evidence type="ECO:0000313" key="3">
    <source>
        <dbReference type="EMBL" id="KAK4496583.1"/>
    </source>
</evidence>
<feature type="region of interest" description="Disordered" evidence="2">
    <location>
        <begin position="356"/>
        <end position="378"/>
    </location>
</feature>
<feature type="compositionally biased region" description="Polar residues" evidence="2">
    <location>
        <begin position="326"/>
        <end position="335"/>
    </location>
</feature>
<feature type="coiled-coil region" evidence="1">
    <location>
        <begin position="148"/>
        <end position="270"/>
    </location>
</feature>
<evidence type="ECO:0000256" key="1">
    <source>
        <dbReference type="SAM" id="Coils"/>
    </source>
</evidence>
<dbReference type="Proteomes" id="UP001305779">
    <property type="component" value="Unassembled WGS sequence"/>
</dbReference>
<evidence type="ECO:0000313" key="4">
    <source>
        <dbReference type="Proteomes" id="UP001305779"/>
    </source>
</evidence>
<gene>
    <name evidence="3" type="ORF">PRZ48_012563</name>
</gene>
<proteinExistence type="predicted"/>